<dbReference type="AlphaFoldDB" id="A0A0F9HP93"/>
<protein>
    <submittedName>
        <fullName evidence="1">Uncharacterized protein</fullName>
    </submittedName>
</protein>
<comment type="caution">
    <text evidence="1">The sequence shown here is derived from an EMBL/GenBank/DDBJ whole genome shotgun (WGS) entry which is preliminary data.</text>
</comment>
<name>A0A0F9HP93_9ZZZZ</name>
<sequence>MTQEVMEPVQRLSQDLRLAAITLSEQEVRYLVDYYYIMQEDRKRAANQMRALGETEPTEEPHSVISWVAANSGVLERNVKSVLERYAKSKVPGEWAMTIPGIGPIIASGLLAHVNIEMCPTVGKLWSFAGQNPEAVWEKGQKRPWNARLKLVCFHIGECLIRAKSAKDGEFYGDLFDERKAYEWARNIGGELVDQAVAKLVKFNIGTDTDAHKWYKGRVTAEAAAVFLAESGDSQRKPKLVAAGEGLPMAVS</sequence>
<accession>A0A0F9HP93</accession>
<evidence type="ECO:0000313" key="1">
    <source>
        <dbReference type="EMBL" id="KKM05077.1"/>
    </source>
</evidence>
<reference evidence="1" key="1">
    <citation type="journal article" date="2015" name="Nature">
        <title>Complex archaea that bridge the gap between prokaryotes and eukaryotes.</title>
        <authorList>
            <person name="Spang A."/>
            <person name="Saw J.H."/>
            <person name="Jorgensen S.L."/>
            <person name="Zaremba-Niedzwiedzka K."/>
            <person name="Martijn J."/>
            <person name="Lind A.E."/>
            <person name="van Eijk R."/>
            <person name="Schleper C."/>
            <person name="Guy L."/>
            <person name="Ettema T.J."/>
        </authorList>
    </citation>
    <scope>NUCLEOTIDE SEQUENCE</scope>
</reference>
<dbReference type="EMBL" id="LAZR01016306">
    <property type="protein sequence ID" value="KKM05077.1"/>
    <property type="molecule type" value="Genomic_DNA"/>
</dbReference>
<organism evidence="1">
    <name type="scientific">marine sediment metagenome</name>
    <dbReference type="NCBI Taxonomy" id="412755"/>
    <lineage>
        <taxon>unclassified sequences</taxon>
        <taxon>metagenomes</taxon>
        <taxon>ecological metagenomes</taxon>
    </lineage>
</organism>
<proteinExistence type="predicted"/>
<gene>
    <name evidence="1" type="ORF">LCGC14_1757780</name>
</gene>